<feature type="transmembrane region" description="Helical" evidence="1">
    <location>
        <begin position="120"/>
        <end position="142"/>
    </location>
</feature>
<protein>
    <recommendedName>
        <fullName evidence="2">DUF7704 domain-containing protein</fullName>
    </recommendedName>
</protein>
<dbReference type="InterPro" id="IPR056121">
    <property type="entry name" value="DUF7704"/>
</dbReference>
<name>A0A6A5QVY7_AMPQU</name>
<evidence type="ECO:0000256" key="1">
    <source>
        <dbReference type="SAM" id="Phobius"/>
    </source>
</evidence>
<dbReference type="EMBL" id="ML979133">
    <property type="protein sequence ID" value="KAF1919078.1"/>
    <property type="molecule type" value="Genomic_DNA"/>
</dbReference>
<keyword evidence="1" id="KW-0812">Transmembrane</keyword>
<dbReference type="Pfam" id="PF24803">
    <property type="entry name" value="DUF7704"/>
    <property type="match status" value="1"/>
</dbReference>
<feature type="transmembrane region" description="Helical" evidence="1">
    <location>
        <begin position="50"/>
        <end position="69"/>
    </location>
</feature>
<dbReference type="OrthoDB" id="5313995at2759"/>
<evidence type="ECO:0000259" key="2">
    <source>
        <dbReference type="Pfam" id="PF24803"/>
    </source>
</evidence>
<organism evidence="3 4">
    <name type="scientific">Ampelomyces quisqualis</name>
    <name type="common">Powdery mildew agent</name>
    <dbReference type="NCBI Taxonomy" id="50730"/>
    <lineage>
        <taxon>Eukaryota</taxon>
        <taxon>Fungi</taxon>
        <taxon>Dikarya</taxon>
        <taxon>Ascomycota</taxon>
        <taxon>Pezizomycotina</taxon>
        <taxon>Dothideomycetes</taxon>
        <taxon>Pleosporomycetidae</taxon>
        <taxon>Pleosporales</taxon>
        <taxon>Pleosporineae</taxon>
        <taxon>Phaeosphaeriaceae</taxon>
        <taxon>Ampelomyces</taxon>
    </lineage>
</organism>
<dbReference type="PANTHER" id="PTHR37019">
    <property type="entry name" value="CHROMOSOME 1, WHOLE GENOME SHOTGUN SEQUENCE"/>
    <property type="match status" value="1"/>
</dbReference>
<gene>
    <name evidence="3" type="ORF">BDU57DRAFT_440993</name>
</gene>
<keyword evidence="4" id="KW-1185">Reference proteome</keyword>
<proteinExistence type="predicted"/>
<evidence type="ECO:0000313" key="4">
    <source>
        <dbReference type="Proteomes" id="UP000800096"/>
    </source>
</evidence>
<keyword evidence="1" id="KW-0472">Membrane</keyword>
<evidence type="ECO:0000313" key="3">
    <source>
        <dbReference type="EMBL" id="KAF1919078.1"/>
    </source>
</evidence>
<dbReference type="PANTHER" id="PTHR37019:SF1">
    <property type="entry name" value="EXPERA DOMAIN-CONTAINING PROTEIN"/>
    <property type="match status" value="1"/>
</dbReference>
<dbReference type="AlphaFoldDB" id="A0A6A5QVY7"/>
<feature type="transmembrane region" description="Helical" evidence="1">
    <location>
        <begin position="81"/>
        <end position="100"/>
    </location>
</feature>
<dbReference type="Proteomes" id="UP000800096">
    <property type="component" value="Unassembled WGS sequence"/>
</dbReference>
<keyword evidence="1" id="KW-1133">Transmembrane helix</keyword>
<reference evidence="3" key="1">
    <citation type="journal article" date="2020" name="Stud. Mycol.">
        <title>101 Dothideomycetes genomes: a test case for predicting lifestyles and emergence of pathogens.</title>
        <authorList>
            <person name="Haridas S."/>
            <person name="Albert R."/>
            <person name="Binder M."/>
            <person name="Bloem J."/>
            <person name="Labutti K."/>
            <person name="Salamov A."/>
            <person name="Andreopoulos B."/>
            <person name="Baker S."/>
            <person name="Barry K."/>
            <person name="Bills G."/>
            <person name="Bluhm B."/>
            <person name="Cannon C."/>
            <person name="Castanera R."/>
            <person name="Culley D."/>
            <person name="Daum C."/>
            <person name="Ezra D."/>
            <person name="Gonzalez J."/>
            <person name="Henrissat B."/>
            <person name="Kuo A."/>
            <person name="Liang C."/>
            <person name="Lipzen A."/>
            <person name="Lutzoni F."/>
            <person name="Magnuson J."/>
            <person name="Mondo S."/>
            <person name="Nolan M."/>
            <person name="Ohm R."/>
            <person name="Pangilinan J."/>
            <person name="Park H.-J."/>
            <person name="Ramirez L."/>
            <person name="Alfaro M."/>
            <person name="Sun H."/>
            <person name="Tritt A."/>
            <person name="Yoshinaga Y."/>
            <person name="Zwiers L.-H."/>
            <person name="Turgeon B."/>
            <person name="Goodwin S."/>
            <person name="Spatafora J."/>
            <person name="Crous P."/>
            <person name="Grigoriev I."/>
        </authorList>
    </citation>
    <scope>NUCLEOTIDE SEQUENCE</scope>
    <source>
        <strain evidence="3">HMLAC05119</strain>
    </source>
</reference>
<accession>A0A6A5QVY7</accession>
<sequence length="151" mass="16569">MASVPAPYRLVFLWIEPVSIVAGAVFAHFLQPTYLALTHAASAPGASVPLATSIAMTQLANLYLGLGLLEASVLRATAELSVWRSFLAVLLLADFGHLYSVRPVGVSIYWEYWRWNSMDWGNVPFVYFLAMTRMLLLLGVGFKPAAKAKHA</sequence>
<feature type="domain" description="DUF7704" evidence="2">
    <location>
        <begin position="3"/>
        <end position="140"/>
    </location>
</feature>
<feature type="transmembrane region" description="Helical" evidence="1">
    <location>
        <begin position="12"/>
        <end position="30"/>
    </location>
</feature>